<organism evidence="1 2">
    <name type="scientific">Propithecus coquereli</name>
    <name type="common">Coquerel's sifaka</name>
    <name type="synonym">Propithecus verreauxi coquereli</name>
    <dbReference type="NCBI Taxonomy" id="379532"/>
    <lineage>
        <taxon>Eukaryota</taxon>
        <taxon>Metazoa</taxon>
        <taxon>Chordata</taxon>
        <taxon>Craniata</taxon>
        <taxon>Vertebrata</taxon>
        <taxon>Euteleostomi</taxon>
        <taxon>Mammalia</taxon>
        <taxon>Eutheria</taxon>
        <taxon>Euarchontoglires</taxon>
        <taxon>Primates</taxon>
        <taxon>Strepsirrhini</taxon>
        <taxon>Lemuriformes</taxon>
        <taxon>Indriidae</taxon>
        <taxon>Propithecus</taxon>
    </lineage>
</organism>
<dbReference type="AlphaFoldDB" id="A0A2K6GRA5"/>
<dbReference type="OMA" id="WCFLEFP"/>
<reference evidence="1" key="2">
    <citation type="submission" date="2025-09" db="UniProtKB">
        <authorList>
            <consortium name="Ensembl"/>
        </authorList>
    </citation>
    <scope>IDENTIFICATION</scope>
</reference>
<dbReference type="Ensembl" id="ENSPCOT00000039672.1">
    <property type="protein sequence ID" value="ENSPCOP00000028739.1"/>
    <property type="gene ID" value="ENSPCOG00000027035.1"/>
</dbReference>
<evidence type="ECO:0000313" key="1">
    <source>
        <dbReference type="Ensembl" id="ENSPCOP00000028739.1"/>
    </source>
</evidence>
<accession>A0A2K6GRA5</accession>
<proteinExistence type="predicted"/>
<evidence type="ECO:0000313" key="2">
    <source>
        <dbReference type="Proteomes" id="UP000233160"/>
    </source>
</evidence>
<sequence length="108" mass="11982">MRATWEKSHSQLGGPTSGWLWKNLRVWDSKSAHPTWQNPSRALLECCEEISLNVSSRGHCTPKGVTSPQMCFLDSGTNTTKTSPLLSSEEGKTCTSKTWGSLGTWCFF</sequence>
<dbReference type="GeneTree" id="ENSGT00910000147252"/>
<protein>
    <submittedName>
        <fullName evidence="1">Uncharacterized protein</fullName>
    </submittedName>
</protein>
<keyword evidence="2" id="KW-1185">Reference proteome</keyword>
<dbReference type="Proteomes" id="UP000233160">
    <property type="component" value="Unassembled WGS sequence"/>
</dbReference>
<reference evidence="1" key="1">
    <citation type="submission" date="2025-08" db="UniProtKB">
        <authorList>
            <consortium name="Ensembl"/>
        </authorList>
    </citation>
    <scope>IDENTIFICATION</scope>
</reference>
<name>A0A2K6GRA5_PROCO</name>